<dbReference type="PROSITE" id="PS51257">
    <property type="entry name" value="PROKAR_LIPOPROTEIN"/>
    <property type="match status" value="1"/>
</dbReference>
<reference evidence="5" key="2">
    <citation type="submission" date="2021-04" db="EMBL/GenBank/DDBJ databases">
        <authorList>
            <person name="Gilroy R."/>
        </authorList>
    </citation>
    <scope>NUCLEOTIDE SEQUENCE</scope>
    <source>
        <strain evidence="5">ChiGjej6B6-14162</strain>
    </source>
</reference>
<dbReference type="InterPro" id="IPR038352">
    <property type="entry name" value="Imelysin_sf"/>
</dbReference>
<proteinExistence type="predicted"/>
<feature type="chain" id="PRO_5039291312" evidence="3">
    <location>
        <begin position="24"/>
        <end position="393"/>
    </location>
</feature>
<protein>
    <submittedName>
        <fullName evidence="5">Peptidase M75</fullName>
    </submittedName>
</protein>
<name>A0A9D1X7W4_9BACT</name>
<dbReference type="CDD" id="cd14661">
    <property type="entry name" value="Imelysin_like_PIBO"/>
    <property type="match status" value="1"/>
</dbReference>
<comment type="caution">
    <text evidence="5">The sequence shown here is derived from an EMBL/GenBank/DDBJ whole genome shotgun (WGS) entry which is preliminary data.</text>
</comment>
<comment type="subcellular location">
    <subcellularLocation>
        <location evidence="1">Cell envelope</location>
    </subcellularLocation>
</comment>
<feature type="domain" description="Imelysin-like" evidence="4">
    <location>
        <begin position="43"/>
        <end position="238"/>
    </location>
</feature>
<keyword evidence="2 3" id="KW-0732">Signal</keyword>
<dbReference type="Pfam" id="PF09375">
    <property type="entry name" value="Peptidase_M75"/>
    <property type="match status" value="2"/>
</dbReference>
<dbReference type="InterPro" id="IPR018976">
    <property type="entry name" value="Imelysin-like"/>
</dbReference>
<accession>A0A9D1X7W4</accession>
<dbReference type="GO" id="GO:0030313">
    <property type="term" value="C:cell envelope"/>
    <property type="evidence" value="ECO:0007669"/>
    <property type="project" value="UniProtKB-SubCell"/>
</dbReference>
<evidence type="ECO:0000256" key="1">
    <source>
        <dbReference type="ARBA" id="ARBA00004196"/>
    </source>
</evidence>
<dbReference type="Proteomes" id="UP000886740">
    <property type="component" value="Unassembled WGS sequence"/>
</dbReference>
<dbReference type="Gene3D" id="1.20.1420.20">
    <property type="entry name" value="M75 peptidase, HXXE motif"/>
    <property type="match status" value="2"/>
</dbReference>
<organism evidence="5 6">
    <name type="scientific">Candidatus Parabacteroides intestinipullorum</name>
    <dbReference type="NCBI Taxonomy" id="2838723"/>
    <lineage>
        <taxon>Bacteria</taxon>
        <taxon>Pseudomonadati</taxon>
        <taxon>Bacteroidota</taxon>
        <taxon>Bacteroidia</taxon>
        <taxon>Bacteroidales</taxon>
        <taxon>Tannerellaceae</taxon>
        <taxon>Parabacteroides</taxon>
    </lineage>
</organism>
<evidence type="ECO:0000313" key="5">
    <source>
        <dbReference type="EMBL" id="HIX74478.1"/>
    </source>
</evidence>
<dbReference type="EMBL" id="DXEL01000041">
    <property type="protein sequence ID" value="HIX74478.1"/>
    <property type="molecule type" value="Genomic_DNA"/>
</dbReference>
<evidence type="ECO:0000259" key="4">
    <source>
        <dbReference type="Pfam" id="PF09375"/>
    </source>
</evidence>
<reference evidence="5" key="1">
    <citation type="journal article" date="2021" name="PeerJ">
        <title>Extensive microbial diversity within the chicken gut microbiome revealed by metagenomics and culture.</title>
        <authorList>
            <person name="Gilroy R."/>
            <person name="Ravi A."/>
            <person name="Getino M."/>
            <person name="Pursley I."/>
            <person name="Horton D.L."/>
            <person name="Alikhan N.F."/>
            <person name="Baker D."/>
            <person name="Gharbi K."/>
            <person name="Hall N."/>
            <person name="Watson M."/>
            <person name="Adriaenssens E.M."/>
            <person name="Foster-Nyarko E."/>
            <person name="Jarju S."/>
            <person name="Secka A."/>
            <person name="Antonio M."/>
            <person name="Oren A."/>
            <person name="Chaudhuri R.R."/>
            <person name="La Ragione R."/>
            <person name="Hildebrand F."/>
            <person name="Pallen M.J."/>
        </authorList>
    </citation>
    <scope>NUCLEOTIDE SEQUENCE</scope>
    <source>
        <strain evidence="5">ChiGjej6B6-14162</strain>
    </source>
</reference>
<gene>
    <name evidence="5" type="ORF">H9977_05550</name>
</gene>
<feature type="signal peptide" evidence="3">
    <location>
        <begin position="1"/>
        <end position="23"/>
    </location>
</feature>
<feature type="domain" description="Imelysin-like" evidence="4">
    <location>
        <begin position="271"/>
        <end position="387"/>
    </location>
</feature>
<evidence type="ECO:0000313" key="6">
    <source>
        <dbReference type="Proteomes" id="UP000886740"/>
    </source>
</evidence>
<sequence>MKKNYFLGAIMAFGLAFSMGSCSDDPDPVDNTDTTVEAKDIEYTSENAAAWGNYMYNVANLLKKDAADLYGYWNEDYNGEAFATTFKSHNKAPYTSAISCVQEIIEKCAEIANEVGVAKIGEPYDFYQAGKTEEALYAVESWYSWHSRDDYTNNIWSIRNCYFGKVDDNDKDDEGDIAENSISALIASVDPEMDAAMRKAIQDAADAIQAIPQPFRNNINSNESKAAMEACSVLEEALTNMSAYVQSQFSSAEYDSRLDAIVAQYVDYVVLPTYKSLQEGNESLFNAVSAFRSNPSNEAFQKACDAWLVAREPWEKSEGFLFGPVDSEGLDPNMDSWPLDQNAIVQILESGNFDNIEWGEGDSEETVTAAQNVRGYHTLEFLLFKDGEPRKVE</sequence>
<evidence type="ECO:0000256" key="3">
    <source>
        <dbReference type="SAM" id="SignalP"/>
    </source>
</evidence>
<evidence type="ECO:0000256" key="2">
    <source>
        <dbReference type="ARBA" id="ARBA00022729"/>
    </source>
</evidence>
<dbReference type="AlphaFoldDB" id="A0A9D1X7W4"/>